<organism evidence="1 2">
    <name type="scientific">Anaerotignum lactatifermentans DSM 14214</name>
    <dbReference type="NCBI Taxonomy" id="1121323"/>
    <lineage>
        <taxon>Bacteria</taxon>
        <taxon>Bacillati</taxon>
        <taxon>Bacillota</taxon>
        <taxon>Clostridia</taxon>
        <taxon>Lachnospirales</taxon>
        <taxon>Anaerotignaceae</taxon>
        <taxon>Anaerotignum</taxon>
    </lineage>
</organism>
<gene>
    <name evidence="1" type="ORF">SAMN02745138_02210</name>
</gene>
<sequence>MTFAETDLYEPVCRFLEEEGYRVQAEVKDCDIAAEKDGELIIVELKKSFQLKLVYQALDRQSLTEQVFVAIPRPQKGQREKSWKNMLKLLKRLEIGLLTVALDSPLKTVDVVLTPSDSLAWKNRKKRERLQVELENRQVSANTGGMNRRKIVTAYREKALHLCCILENREAITYGELREMGLEEKYMSILRSNVYHWFERVEKGVYRLSEEGRKALEERDYEKVVAYYRKSNEKEE</sequence>
<dbReference type="EMBL" id="FRAH01000040">
    <property type="protein sequence ID" value="SHK70710.1"/>
    <property type="molecule type" value="Genomic_DNA"/>
</dbReference>
<accession>A0A1M6UNI3</accession>
<dbReference type="RefSeq" id="WP_072851781.1">
    <property type="nucleotide sequence ID" value="NZ_FRAH01000040.1"/>
</dbReference>
<dbReference type="Proteomes" id="UP000183975">
    <property type="component" value="Unassembled WGS sequence"/>
</dbReference>
<dbReference type="InterPro" id="IPR018679">
    <property type="entry name" value="DUF2161"/>
</dbReference>
<keyword evidence="2" id="KW-1185">Reference proteome</keyword>
<evidence type="ECO:0000313" key="1">
    <source>
        <dbReference type="EMBL" id="SHK70710.1"/>
    </source>
</evidence>
<dbReference type="AlphaFoldDB" id="A0A1M6UNI3"/>
<dbReference type="OrthoDB" id="9795163at2"/>
<evidence type="ECO:0000313" key="2">
    <source>
        <dbReference type="Proteomes" id="UP000183975"/>
    </source>
</evidence>
<reference evidence="1 2" key="1">
    <citation type="submission" date="2016-11" db="EMBL/GenBank/DDBJ databases">
        <authorList>
            <person name="Jaros S."/>
            <person name="Januszkiewicz K."/>
            <person name="Wedrychowicz H."/>
        </authorList>
    </citation>
    <scope>NUCLEOTIDE SEQUENCE [LARGE SCALE GENOMIC DNA]</scope>
    <source>
        <strain evidence="1 2">DSM 14214</strain>
    </source>
</reference>
<name>A0A1M6UNI3_9FIRM</name>
<protein>
    <submittedName>
        <fullName evidence="1">Uncharacterized protein</fullName>
    </submittedName>
</protein>
<dbReference type="Pfam" id="PF09929">
    <property type="entry name" value="DUF2161"/>
    <property type="match status" value="1"/>
</dbReference>
<proteinExistence type="predicted"/>